<evidence type="ECO:0000313" key="2">
    <source>
        <dbReference type="Proteomes" id="UP000076929"/>
    </source>
</evidence>
<dbReference type="KEGG" id="ccjz:ccrud_01105"/>
<keyword evidence="2" id="KW-1185">Reference proteome</keyword>
<accession>A0A172QQI7</accession>
<dbReference type="RefSeq" id="WP_066563683.1">
    <property type="nucleotide sequence ID" value="NZ_CP015622.1"/>
</dbReference>
<sequence length="304" mass="34979">MGKKRRVWTAKELIENNFSRRKISKMVQEGKIFRILHGVYSLDPLSGEVAWAAVKLIRPHAVLDGKSAVEVYQGKPLSLPLRVRVNTSNVLRGSRKVVVAGRSQRMRSTIERGFRVVSLVDAAATCLDDGNVDRSELRKVVEMKYKSGHGVKQLEWDLKRLKTRKRGRLQEFLDDCIYGSDSGLERKLIHELRNAGFKTRQNVTIDGYRWDIQVVGVALIDVDSRKYHQANYRNFIIDRWKSNEALVQGHVPLRFTDDCVNYAEKDIIKLVRQVAEFRKKHPRSRVKTPGVGPVFRWHNALVLP</sequence>
<name>A0A172QQI7_9CORY</name>
<gene>
    <name evidence="1" type="ORF">ccrud_01105</name>
</gene>
<reference evidence="1 2" key="1">
    <citation type="submission" date="2016-05" db="EMBL/GenBank/DDBJ databases">
        <title>Complete genome sequence of Corynebacterium crudilactis, a new Corynebacterium species isolated from raw cow's milk.</title>
        <authorList>
            <person name="Christian R."/>
            <person name="Zimmermann J."/>
            <person name="Lipski A."/>
            <person name="Kalinowski J."/>
        </authorList>
    </citation>
    <scope>NUCLEOTIDE SEQUENCE [LARGE SCALE GENOMIC DNA]</scope>
    <source>
        <strain evidence="1 2">JZ16</strain>
    </source>
</reference>
<evidence type="ECO:0000313" key="1">
    <source>
        <dbReference type="EMBL" id="ANE02954.1"/>
    </source>
</evidence>
<evidence type="ECO:0008006" key="3">
    <source>
        <dbReference type="Google" id="ProtNLM"/>
    </source>
</evidence>
<proteinExistence type="predicted"/>
<protein>
    <recommendedName>
        <fullName evidence="3">DUF559 domain-containing protein</fullName>
    </recommendedName>
</protein>
<dbReference type="AlphaFoldDB" id="A0A172QQI7"/>
<organism evidence="1 2">
    <name type="scientific">Corynebacterium crudilactis</name>
    <dbReference type="NCBI Taxonomy" id="1652495"/>
    <lineage>
        <taxon>Bacteria</taxon>
        <taxon>Bacillati</taxon>
        <taxon>Actinomycetota</taxon>
        <taxon>Actinomycetes</taxon>
        <taxon>Mycobacteriales</taxon>
        <taxon>Corynebacteriaceae</taxon>
        <taxon>Corynebacterium</taxon>
    </lineage>
</organism>
<dbReference type="Proteomes" id="UP000076929">
    <property type="component" value="Chromosome"/>
</dbReference>
<dbReference type="EMBL" id="CP015622">
    <property type="protein sequence ID" value="ANE02954.1"/>
    <property type="molecule type" value="Genomic_DNA"/>
</dbReference>